<organism evidence="3 4">
    <name type="scientific">Micromonospora rosaria</name>
    <dbReference type="NCBI Taxonomy" id="47874"/>
    <lineage>
        <taxon>Bacteria</taxon>
        <taxon>Bacillati</taxon>
        <taxon>Actinomycetota</taxon>
        <taxon>Actinomycetes</taxon>
        <taxon>Micromonosporales</taxon>
        <taxon>Micromonosporaceae</taxon>
        <taxon>Micromonospora</taxon>
    </lineage>
</organism>
<dbReference type="PANTHER" id="PTHR30204:SF93">
    <property type="entry name" value="HTH MERR-TYPE DOMAIN-CONTAINING PROTEIN"/>
    <property type="match status" value="1"/>
</dbReference>
<feature type="domain" description="HTH merR-type" evidence="2">
    <location>
        <begin position="4"/>
        <end position="73"/>
    </location>
</feature>
<dbReference type="Gene3D" id="1.10.1660.10">
    <property type="match status" value="1"/>
</dbReference>
<dbReference type="SMART" id="SM00422">
    <property type="entry name" value="HTH_MERR"/>
    <property type="match status" value="1"/>
</dbReference>
<dbReference type="CDD" id="cd00592">
    <property type="entry name" value="HTH_MerR-like"/>
    <property type="match status" value="1"/>
</dbReference>
<proteinExistence type="predicted"/>
<accession>A0A136PIQ9</accession>
<dbReference type="Proteomes" id="UP000070620">
    <property type="component" value="Unassembled WGS sequence"/>
</dbReference>
<keyword evidence="1" id="KW-0238">DNA-binding</keyword>
<dbReference type="OrthoDB" id="9809391at2"/>
<evidence type="ECO:0000259" key="2">
    <source>
        <dbReference type="PROSITE" id="PS50937"/>
    </source>
</evidence>
<protein>
    <submittedName>
        <fullName evidence="3">MerR family transcriptional regulator</fullName>
    </submittedName>
</protein>
<dbReference type="SUPFAM" id="SSF46955">
    <property type="entry name" value="Putative DNA-binding domain"/>
    <property type="match status" value="1"/>
</dbReference>
<dbReference type="Pfam" id="PF13411">
    <property type="entry name" value="MerR_1"/>
    <property type="match status" value="1"/>
</dbReference>
<dbReference type="PRINTS" id="PR00040">
    <property type="entry name" value="HTHMERR"/>
</dbReference>
<dbReference type="PROSITE" id="PS50937">
    <property type="entry name" value="HTH_MERR_2"/>
    <property type="match status" value="1"/>
</dbReference>
<dbReference type="InterPro" id="IPR009061">
    <property type="entry name" value="DNA-bd_dom_put_sf"/>
</dbReference>
<dbReference type="GO" id="GO:0003700">
    <property type="term" value="F:DNA-binding transcription factor activity"/>
    <property type="evidence" value="ECO:0007669"/>
    <property type="project" value="InterPro"/>
</dbReference>
<dbReference type="InterPro" id="IPR000551">
    <property type="entry name" value="MerR-type_HTH_dom"/>
</dbReference>
<reference evidence="3 4" key="1">
    <citation type="submission" date="2016-01" db="EMBL/GenBank/DDBJ databases">
        <title>Whole genome sequence and analysis of Micromonospora rosaria DSM 803, which can produce antibacterial substance rosamicin.</title>
        <authorList>
            <person name="Yang H."/>
            <person name="He X."/>
            <person name="Zhu D."/>
        </authorList>
    </citation>
    <scope>NUCLEOTIDE SEQUENCE [LARGE SCALE GENOMIC DNA]</scope>
    <source>
        <strain evidence="3 4">DSM 803</strain>
    </source>
</reference>
<dbReference type="EMBL" id="LRQV01000213">
    <property type="protein sequence ID" value="KXK58296.1"/>
    <property type="molecule type" value="Genomic_DNA"/>
</dbReference>
<dbReference type="RefSeq" id="WP_067373803.1">
    <property type="nucleotide sequence ID" value="NZ_JBIUBN010000035.1"/>
</dbReference>
<dbReference type="GO" id="GO:0003677">
    <property type="term" value="F:DNA binding"/>
    <property type="evidence" value="ECO:0007669"/>
    <property type="project" value="UniProtKB-KW"/>
</dbReference>
<dbReference type="AlphaFoldDB" id="A0A136PIQ9"/>
<dbReference type="PANTHER" id="PTHR30204">
    <property type="entry name" value="REDOX-CYCLING DRUG-SENSING TRANSCRIPTIONAL ACTIVATOR SOXR"/>
    <property type="match status" value="1"/>
</dbReference>
<evidence type="ECO:0000313" key="3">
    <source>
        <dbReference type="EMBL" id="KXK58296.1"/>
    </source>
</evidence>
<evidence type="ECO:0000256" key="1">
    <source>
        <dbReference type="ARBA" id="ARBA00023125"/>
    </source>
</evidence>
<evidence type="ECO:0000313" key="4">
    <source>
        <dbReference type="Proteomes" id="UP000070620"/>
    </source>
</evidence>
<gene>
    <name evidence="3" type="ORF">AWW66_30540</name>
</gene>
<keyword evidence="4" id="KW-1185">Reference proteome</keyword>
<sequence>MDTLYSIGDVARRTGLSVSAIRFYSDTGIITPTGHTDAGHRRYDIRAVARLELVGTLRDLGASLDDIRQLLADQITLRDLATAHLVLVERHLSRFRARRAVLRTIVRLDSATEQVGLMQKLVSLSDDERDQLVEDFWAQVTEGLDLHDLVDYLRPWRPRLPEEPTCEQLEAWIELADMVRDDAFRQEVRHLFHETFAPAAARERDSPPTDAEVEHQVAILAEARAAAEAGLPVDSPQARELAGRYVTSVAALVGDQDIAEVRRQIAAADPGPHVARHVDLLGRYHALTATINGTPRPEQGPDATTSAPASTWLHAAVTALS</sequence>
<dbReference type="InterPro" id="IPR047057">
    <property type="entry name" value="MerR_fam"/>
</dbReference>
<comment type="caution">
    <text evidence="3">The sequence shown here is derived from an EMBL/GenBank/DDBJ whole genome shotgun (WGS) entry which is preliminary data.</text>
</comment>
<name>A0A136PIQ9_9ACTN</name>